<keyword evidence="2" id="KW-1185">Reference proteome</keyword>
<accession>A0ABW2U9U9</accession>
<dbReference type="SUPFAM" id="SSF51735">
    <property type="entry name" value="NAD(P)-binding Rossmann-fold domains"/>
    <property type="match status" value="1"/>
</dbReference>
<dbReference type="Proteomes" id="UP001596513">
    <property type="component" value="Unassembled WGS sequence"/>
</dbReference>
<reference evidence="2" key="1">
    <citation type="journal article" date="2019" name="Int. J. Syst. Evol. Microbiol.">
        <title>The Global Catalogue of Microorganisms (GCM) 10K type strain sequencing project: providing services to taxonomists for standard genome sequencing and annotation.</title>
        <authorList>
            <consortium name="The Broad Institute Genomics Platform"/>
            <consortium name="The Broad Institute Genome Sequencing Center for Infectious Disease"/>
            <person name="Wu L."/>
            <person name="Ma J."/>
        </authorList>
    </citation>
    <scope>NUCLEOTIDE SEQUENCE [LARGE SCALE GENOMIC DNA]</scope>
    <source>
        <strain evidence="2">JCM 19635</strain>
    </source>
</reference>
<sequence>MKLLLIGGTKFLGRHLVGAAQARQHDVTIFHRGHHSSAGLEGIEEIRGDRNEDLSQLQGRQWDAIIDTCGYLPQTVKAAAEALRNAARQYVFISSVSAYTDFRLADYNETTPLATLTPRRLRGWRQSTPKQKSRLPG</sequence>
<name>A0ABW2U9U9_9BACT</name>
<organism evidence="1 2">
    <name type="scientific">Hymenobacter humi</name>
    <dbReference type="NCBI Taxonomy" id="1411620"/>
    <lineage>
        <taxon>Bacteria</taxon>
        <taxon>Pseudomonadati</taxon>
        <taxon>Bacteroidota</taxon>
        <taxon>Cytophagia</taxon>
        <taxon>Cytophagales</taxon>
        <taxon>Hymenobacteraceae</taxon>
        <taxon>Hymenobacter</taxon>
    </lineage>
</organism>
<dbReference type="InterPro" id="IPR036291">
    <property type="entry name" value="NAD(P)-bd_dom_sf"/>
</dbReference>
<evidence type="ECO:0000313" key="1">
    <source>
        <dbReference type="EMBL" id="MFC7670303.1"/>
    </source>
</evidence>
<evidence type="ECO:0008006" key="3">
    <source>
        <dbReference type="Google" id="ProtNLM"/>
    </source>
</evidence>
<dbReference type="Gene3D" id="3.40.50.720">
    <property type="entry name" value="NAD(P)-binding Rossmann-like Domain"/>
    <property type="match status" value="1"/>
</dbReference>
<evidence type="ECO:0000313" key="2">
    <source>
        <dbReference type="Proteomes" id="UP001596513"/>
    </source>
</evidence>
<proteinExistence type="predicted"/>
<gene>
    <name evidence="1" type="ORF">ACFQT0_25275</name>
</gene>
<comment type="caution">
    <text evidence="1">The sequence shown here is derived from an EMBL/GenBank/DDBJ whole genome shotgun (WGS) entry which is preliminary data.</text>
</comment>
<dbReference type="RefSeq" id="WP_380205758.1">
    <property type="nucleotide sequence ID" value="NZ_JBHTEK010000001.1"/>
</dbReference>
<dbReference type="EMBL" id="JBHTEK010000001">
    <property type="protein sequence ID" value="MFC7670303.1"/>
    <property type="molecule type" value="Genomic_DNA"/>
</dbReference>
<protein>
    <recommendedName>
        <fullName evidence="3">NAD-dependent epimerase/dehydratase family protein</fullName>
    </recommendedName>
</protein>